<accession>A0ACB7RJY5</accession>
<name>A0ACB7RJY5_HYAAI</name>
<proteinExistence type="predicted"/>
<gene>
    <name evidence="1" type="ORF">HPB50_003101</name>
</gene>
<comment type="caution">
    <text evidence="1">The sequence shown here is derived from an EMBL/GenBank/DDBJ whole genome shotgun (WGS) entry which is preliminary data.</text>
</comment>
<sequence length="147" mass="17287">MPPRKGRPHVLRTPEEQLAYEARRLELRRQYHRRRRAATSAEDRARAADRKRQLRRDEARREWENAAKRRKSHAARLYYRGVLLRRCPCGQVSSSCTSSQASGWVVRREVSTQCGLKEMPPLPLPLDICEYHAVWDLHRLVNSDGEM</sequence>
<keyword evidence="2" id="KW-1185">Reference proteome</keyword>
<evidence type="ECO:0000313" key="2">
    <source>
        <dbReference type="Proteomes" id="UP000821845"/>
    </source>
</evidence>
<reference evidence="1" key="1">
    <citation type="submission" date="2020-05" db="EMBL/GenBank/DDBJ databases">
        <title>Large-scale comparative analyses of tick genomes elucidate their genetic diversity and vector capacities.</title>
        <authorList>
            <person name="Jia N."/>
            <person name="Wang J."/>
            <person name="Shi W."/>
            <person name="Du L."/>
            <person name="Sun Y."/>
            <person name="Zhan W."/>
            <person name="Jiang J."/>
            <person name="Wang Q."/>
            <person name="Zhang B."/>
            <person name="Ji P."/>
            <person name="Sakyi L.B."/>
            <person name="Cui X."/>
            <person name="Yuan T."/>
            <person name="Jiang B."/>
            <person name="Yang W."/>
            <person name="Lam T.T.-Y."/>
            <person name="Chang Q."/>
            <person name="Ding S."/>
            <person name="Wang X."/>
            <person name="Zhu J."/>
            <person name="Ruan X."/>
            <person name="Zhao L."/>
            <person name="Wei J."/>
            <person name="Que T."/>
            <person name="Du C."/>
            <person name="Cheng J."/>
            <person name="Dai P."/>
            <person name="Han X."/>
            <person name="Huang E."/>
            <person name="Gao Y."/>
            <person name="Liu J."/>
            <person name="Shao H."/>
            <person name="Ye R."/>
            <person name="Li L."/>
            <person name="Wei W."/>
            <person name="Wang X."/>
            <person name="Wang C."/>
            <person name="Yang T."/>
            <person name="Huo Q."/>
            <person name="Li W."/>
            <person name="Guo W."/>
            <person name="Chen H."/>
            <person name="Zhou L."/>
            <person name="Ni X."/>
            <person name="Tian J."/>
            <person name="Zhou Y."/>
            <person name="Sheng Y."/>
            <person name="Liu T."/>
            <person name="Pan Y."/>
            <person name="Xia L."/>
            <person name="Li J."/>
            <person name="Zhao F."/>
            <person name="Cao W."/>
        </authorList>
    </citation>
    <scope>NUCLEOTIDE SEQUENCE</scope>
    <source>
        <strain evidence="1">Hyas-2018</strain>
    </source>
</reference>
<dbReference type="EMBL" id="CM023489">
    <property type="protein sequence ID" value="KAH6921603.1"/>
    <property type="molecule type" value="Genomic_DNA"/>
</dbReference>
<dbReference type="Proteomes" id="UP000821845">
    <property type="component" value="Chromosome 9"/>
</dbReference>
<evidence type="ECO:0000313" key="1">
    <source>
        <dbReference type="EMBL" id="KAH6921603.1"/>
    </source>
</evidence>
<organism evidence="1 2">
    <name type="scientific">Hyalomma asiaticum</name>
    <name type="common">Tick</name>
    <dbReference type="NCBI Taxonomy" id="266040"/>
    <lineage>
        <taxon>Eukaryota</taxon>
        <taxon>Metazoa</taxon>
        <taxon>Ecdysozoa</taxon>
        <taxon>Arthropoda</taxon>
        <taxon>Chelicerata</taxon>
        <taxon>Arachnida</taxon>
        <taxon>Acari</taxon>
        <taxon>Parasitiformes</taxon>
        <taxon>Ixodida</taxon>
        <taxon>Ixodoidea</taxon>
        <taxon>Ixodidae</taxon>
        <taxon>Hyalomminae</taxon>
        <taxon>Hyalomma</taxon>
    </lineage>
</organism>
<protein>
    <submittedName>
        <fullName evidence="1">Uncharacterized protein</fullName>
    </submittedName>
</protein>